<dbReference type="InterPro" id="IPR027268">
    <property type="entry name" value="Peptidase_M4/M1_CTD_sf"/>
</dbReference>
<evidence type="ECO:0000313" key="3">
    <source>
        <dbReference type="Proteomes" id="UP000298663"/>
    </source>
</evidence>
<dbReference type="EMBL" id="AZBU02000007">
    <property type="protein sequence ID" value="TKR70697.1"/>
    <property type="molecule type" value="Genomic_DNA"/>
</dbReference>
<dbReference type="Proteomes" id="UP000298663">
    <property type="component" value="Unassembled WGS sequence"/>
</dbReference>
<dbReference type="Gene3D" id="1.10.390.10">
    <property type="entry name" value="Neutral Protease Domain 2"/>
    <property type="match status" value="1"/>
</dbReference>
<reference evidence="2 3" key="1">
    <citation type="journal article" date="2015" name="Genome Biol.">
        <title>Comparative genomics of Steinernema reveals deeply conserved gene regulatory networks.</title>
        <authorList>
            <person name="Dillman A.R."/>
            <person name="Macchietto M."/>
            <person name="Porter C.F."/>
            <person name="Rogers A."/>
            <person name="Williams B."/>
            <person name="Antoshechkin I."/>
            <person name="Lee M.M."/>
            <person name="Goodwin Z."/>
            <person name="Lu X."/>
            <person name="Lewis E.E."/>
            <person name="Goodrich-Blair H."/>
            <person name="Stock S.P."/>
            <person name="Adams B.J."/>
            <person name="Sternberg P.W."/>
            <person name="Mortazavi A."/>
        </authorList>
    </citation>
    <scope>NUCLEOTIDE SEQUENCE [LARGE SCALE GENOMIC DNA]</scope>
    <source>
        <strain evidence="2 3">ALL</strain>
    </source>
</reference>
<evidence type="ECO:0000256" key="1">
    <source>
        <dbReference type="SAM" id="SignalP"/>
    </source>
</evidence>
<dbReference type="SUPFAM" id="SSF55486">
    <property type="entry name" value="Metalloproteases ('zincins'), catalytic domain"/>
    <property type="match status" value="1"/>
</dbReference>
<keyword evidence="1" id="KW-0732">Signal</keyword>
<feature type="chain" id="PRO_5020257113" description="Peptidase M1 membrane alanine aminopeptidase domain-containing protein" evidence="1">
    <location>
        <begin position="20"/>
        <end position="590"/>
    </location>
</feature>
<gene>
    <name evidence="2" type="ORF">L596_022686</name>
</gene>
<name>A0A4U5MMH3_STECR</name>
<evidence type="ECO:0008006" key="4">
    <source>
        <dbReference type="Google" id="ProtNLM"/>
    </source>
</evidence>
<evidence type="ECO:0000313" key="2">
    <source>
        <dbReference type="EMBL" id="TKR70697.1"/>
    </source>
</evidence>
<organism evidence="2 3">
    <name type="scientific">Steinernema carpocapsae</name>
    <name type="common">Entomopathogenic nematode</name>
    <dbReference type="NCBI Taxonomy" id="34508"/>
    <lineage>
        <taxon>Eukaryota</taxon>
        <taxon>Metazoa</taxon>
        <taxon>Ecdysozoa</taxon>
        <taxon>Nematoda</taxon>
        <taxon>Chromadorea</taxon>
        <taxon>Rhabditida</taxon>
        <taxon>Tylenchina</taxon>
        <taxon>Panagrolaimomorpha</taxon>
        <taxon>Strongyloidoidea</taxon>
        <taxon>Steinernematidae</taxon>
        <taxon>Steinernema</taxon>
    </lineage>
</organism>
<dbReference type="AlphaFoldDB" id="A0A4U5MMH3"/>
<feature type="signal peptide" evidence="1">
    <location>
        <begin position="1"/>
        <end position="19"/>
    </location>
</feature>
<proteinExistence type="predicted"/>
<accession>A0A4U5MMH3</accession>
<comment type="caution">
    <text evidence="2">The sequence shown here is derived from an EMBL/GenBank/DDBJ whole genome shotgun (WGS) entry which is preliminary data.</text>
</comment>
<sequence>MWLLFSLVLLWMSPPLVDSDPYPIFPLQYHFTLTFENLLSADEYSGIGTLTAHTQEEISNFTIQFNQHALFDVDQIIYREEGHEPVEVNVLEVDQGKNDMGPYRLVLMSSTVPNRAKMDISYHFTIPVGRGPEDGIYRRISPKGGLRVITHFKDNKGVNVLPMLHSPMWQCWVQLNFICDKFKQGIKVFSNVPMVYNEAGEIYSPAANFPVPSYGVAFIMGQYNLLASNDSHRRIELYSDIPTSKPVQQIVDVMADAYKWLQDKIKKTSASGTIKVFIIDDEEYDEVDYRGPQSYTQIIFMPNRFFEKWFEAPRANFPYSREQAQFEFVRAIFQQWFFFDITLASWKNIFIADGLSAKFALDYFYESRFSRKIDPMAWFLEDKLNDILEMDTVQNPLKDMVLYDLNAKENGNDFDRVDNIFSEFKTVALLRQMEHFGDKQKEFYSGVSYFMSTYKNQFWVRWTPEDFLDCLNYEMSTVPASKASLKWFTSKYYPVVQVDGYFVECKSTGCLQEGAIMQKLYVPFGIDYKGGDTFPLPMQFTLVPRFGLTCNLTSGSIFLTETILKTYDVTSSQCKFESYQPLAQIVRPLI</sequence>
<keyword evidence="3" id="KW-1185">Reference proteome</keyword>
<protein>
    <recommendedName>
        <fullName evidence="4">Peptidase M1 membrane alanine aminopeptidase domain-containing protein</fullName>
    </recommendedName>
</protein>
<reference evidence="2 3" key="2">
    <citation type="journal article" date="2019" name="G3 (Bethesda)">
        <title>Hybrid Assembly of the Genome of the Entomopathogenic Nematode Steinernema carpocapsae Identifies the X-Chromosome.</title>
        <authorList>
            <person name="Serra L."/>
            <person name="Macchietto M."/>
            <person name="Macias-Munoz A."/>
            <person name="McGill C.J."/>
            <person name="Rodriguez I.M."/>
            <person name="Rodriguez B."/>
            <person name="Murad R."/>
            <person name="Mortazavi A."/>
        </authorList>
    </citation>
    <scope>NUCLEOTIDE SEQUENCE [LARGE SCALE GENOMIC DNA]</scope>
    <source>
        <strain evidence="2 3">ALL</strain>
    </source>
</reference>